<proteinExistence type="predicted"/>
<evidence type="ECO:0000313" key="1">
    <source>
        <dbReference type="EMBL" id="SBW84951.1"/>
    </source>
</evidence>
<name>A0A1D3K9T0_PSEVE</name>
<sequence>MSASAIAIVFCIAALLRVPDRRKKVKDCGTTNGHIELMARTLMKDAREDLVR</sequence>
<dbReference type="Proteomes" id="UP000245431">
    <property type="component" value="Chromosome PVE_r2"/>
</dbReference>
<protein>
    <submittedName>
        <fullName evidence="1">Uncharacterized protein</fullName>
    </submittedName>
</protein>
<dbReference type="AlphaFoldDB" id="A0A1D3K9T0"/>
<organism evidence="1 2">
    <name type="scientific">Pseudomonas veronii 1YdBTEX2</name>
    <dbReference type="NCBI Taxonomy" id="1295141"/>
    <lineage>
        <taxon>Bacteria</taxon>
        <taxon>Pseudomonadati</taxon>
        <taxon>Pseudomonadota</taxon>
        <taxon>Gammaproteobacteria</taxon>
        <taxon>Pseudomonadales</taxon>
        <taxon>Pseudomonadaceae</taxon>
        <taxon>Pseudomonas</taxon>
    </lineage>
</organism>
<gene>
    <name evidence="1" type="ORF">PVE_R2G0926</name>
</gene>
<evidence type="ECO:0000313" key="2">
    <source>
        <dbReference type="Proteomes" id="UP000245431"/>
    </source>
</evidence>
<reference evidence="2" key="1">
    <citation type="submission" date="2016-07" db="EMBL/GenBank/DDBJ databases">
        <authorList>
            <person name="Florea S."/>
            <person name="Webb J.S."/>
            <person name="Jaromczyk J."/>
            <person name="Schardl C.L."/>
        </authorList>
    </citation>
    <scope>NUCLEOTIDE SEQUENCE [LARGE SCALE GENOMIC DNA]</scope>
    <source>
        <strain evidence="2">1YdBTEX2</strain>
    </source>
</reference>
<dbReference type="EMBL" id="LT599584">
    <property type="protein sequence ID" value="SBW84951.1"/>
    <property type="molecule type" value="Genomic_DNA"/>
</dbReference>
<accession>A0A1D3K9T0</accession>